<dbReference type="EMBL" id="JAMSHJ010000004">
    <property type="protein sequence ID" value="KAI5421057.1"/>
    <property type="molecule type" value="Genomic_DNA"/>
</dbReference>
<evidence type="ECO:0000313" key="5">
    <source>
        <dbReference type="Proteomes" id="UP001058974"/>
    </source>
</evidence>
<dbReference type="Gene3D" id="4.10.60.10">
    <property type="entry name" value="Zinc finger, CCHC-type"/>
    <property type="match status" value="1"/>
</dbReference>
<dbReference type="GO" id="GO:0008270">
    <property type="term" value="F:zinc ion binding"/>
    <property type="evidence" value="ECO:0007669"/>
    <property type="project" value="UniProtKB-KW"/>
</dbReference>
<keyword evidence="1" id="KW-0862">Zinc</keyword>
<dbReference type="Pfam" id="PF22936">
    <property type="entry name" value="Pol_BBD"/>
    <property type="match status" value="1"/>
</dbReference>
<feature type="domain" description="CCHC-type" evidence="3">
    <location>
        <begin position="153"/>
        <end position="167"/>
    </location>
</feature>
<dbReference type="PROSITE" id="PS50158">
    <property type="entry name" value="ZF_CCHC"/>
    <property type="match status" value="1"/>
</dbReference>
<dbReference type="Gramene" id="Psat4g144080.1">
    <property type="protein sequence ID" value="Psat4g144080.1.cds"/>
    <property type="gene ID" value="Psat4g144080"/>
</dbReference>
<keyword evidence="1" id="KW-0863">Zinc-finger</keyword>
<protein>
    <recommendedName>
        <fullName evidence="3">CCHC-type domain-containing protein</fullName>
    </recommendedName>
</protein>
<proteinExistence type="predicted"/>
<dbReference type="GO" id="GO:0003676">
    <property type="term" value="F:nucleic acid binding"/>
    <property type="evidence" value="ECO:0007669"/>
    <property type="project" value="InterPro"/>
</dbReference>
<dbReference type="Proteomes" id="UP001058974">
    <property type="component" value="Chromosome 4"/>
</dbReference>
<dbReference type="PANTHER" id="PTHR47592:SF27">
    <property type="entry name" value="OS08G0421700 PROTEIN"/>
    <property type="match status" value="1"/>
</dbReference>
<sequence length="287" mass="32293">MTTKFEIEKFNESNFSLWKLKIKAVMREDNFLACIEDRTKGISDEKWNEMDNNVVANFHLALANSVLSSSLPDSYDPFVVNLTNNNVTDRLYFDDVVGAILEEESIRINKEDCQESLKQVEALTMTRSKSMDRGPSGSQNHGRSKSQSKINLKCYNCGEKGNLKRDCWFKKNDDKSFEASSSQGCVANISDDGEILYSGAATGFKGSKQLTVVWIINSRATWHVTPRRYWIYTYQPILEGSVFMGNDYALEIAGVGTVKIKMYDGTVCTTQEVPHVKGLKNNLLSIG</sequence>
<evidence type="ECO:0000313" key="4">
    <source>
        <dbReference type="EMBL" id="KAI5421057.1"/>
    </source>
</evidence>
<comment type="caution">
    <text evidence="4">The sequence shown here is derived from an EMBL/GenBank/DDBJ whole genome shotgun (WGS) entry which is preliminary data.</text>
</comment>
<gene>
    <name evidence="4" type="ORF">KIW84_044769</name>
</gene>
<dbReference type="AlphaFoldDB" id="A0A9D5AQT9"/>
<evidence type="ECO:0000259" key="3">
    <source>
        <dbReference type="PROSITE" id="PS50158"/>
    </source>
</evidence>
<keyword evidence="5" id="KW-1185">Reference proteome</keyword>
<evidence type="ECO:0000256" key="2">
    <source>
        <dbReference type="SAM" id="MobiDB-lite"/>
    </source>
</evidence>
<reference evidence="4 5" key="1">
    <citation type="journal article" date="2022" name="Nat. Genet.">
        <title>Improved pea reference genome and pan-genome highlight genomic features and evolutionary characteristics.</title>
        <authorList>
            <person name="Yang T."/>
            <person name="Liu R."/>
            <person name="Luo Y."/>
            <person name="Hu S."/>
            <person name="Wang D."/>
            <person name="Wang C."/>
            <person name="Pandey M.K."/>
            <person name="Ge S."/>
            <person name="Xu Q."/>
            <person name="Li N."/>
            <person name="Li G."/>
            <person name="Huang Y."/>
            <person name="Saxena R.K."/>
            <person name="Ji Y."/>
            <person name="Li M."/>
            <person name="Yan X."/>
            <person name="He Y."/>
            <person name="Liu Y."/>
            <person name="Wang X."/>
            <person name="Xiang C."/>
            <person name="Varshney R.K."/>
            <person name="Ding H."/>
            <person name="Gao S."/>
            <person name="Zong X."/>
        </authorList>
    </citation>
    <scope>NUCLEOTIDE SEQUENCE [LARGE SCALE GENOMIC DNA]</scope>
    <source>
        <strain evidence="4 5">cv. Zhongwan 6</strain>
    </source>
</reference>
<dbReference type="InterPro" id="IPR036875">
    <property type="entry name" value="Znf_CCHC_sf"/>
</dbReference>
<organism evidence="4 5">
    <name type="scientific">Pisum sativum</name>
    <name type="common">Garden pea</name>
    <name type="synonym">Lathyrus oleraceus</name>
    <dbReference type="NCBI Taxonomy" id="3888"/>
    <lineage>
        <taxon>Eukaryota</taxon>
        <taxon>Viridiplantae</taxon>
        <taxon>Streptophyta</taxon>
        <taxon>Embryophyta</taxon>
        <taxon>Tracheophyta</taxon>
        <taxon>Spermatophyta</taxon>
        <taxon>Magnoliopsida</taxon>
        <taxon>eudicotyledons</taxon>
        <taxon>Gunneridae</taxon>
        <taxon>Pentapetalae</taxon>
        <taxon>rosids</taxon>
        <taxon>fabids</taxon>
        <taxon>Fabales</taxon>
        <taxon>Fabaceae</taxon>
        <taxon>Papilionoideae</taxon>
        <taxon>50 kb inversion clade</taxon>
        <taxon>NPAAA clade</taxon>
        <taxon>Hologalegina</taxon>
        <taxon>IRL clade</taxon>
        <taxon>Fabeae</taxon>
        <taxon>Lathyrus</taxon>
    </lineage>
</organism>
<dbReference type="PANTHER" id="PTHR47592">
    <property type="entry name" value="PBF68 PROTEIN"/>
    <property type="match status" value="1"/>
</dbReference>
<accession>A0A9D5AQT9</accession>
<feature type="compositionally biased region" description="Polar residues" evidence="2">
    <location>
        <begin position="136"/>
        <end position="147"/>
    </location>
</feature>
<dbReference type="InterPro" id="IPR001878">
    <property type="entry name" value="Znf_CCHC"/>
</dbReference>
<keyword evidence="1" id="KW-0479">Metal-binding</keyword>
<evidence type="ECO:0000256" key="1">
    <source>
        <dbReference type="PROSITE-ProRule" id="PRU00047"/>
    </source>
</evidence>
<dbReference type="InterPro" id="IPR054722">
    <property type="entry name" value="PolX-like_BBD"/>
</dbReference>
<name>A0A9D5AQT9_PEA</name>
<dbReference type="Gramene" id="Psat04G0476900-T1">
    <property type="protein sequence ID" value="KAI5421057.1"/>
    <property type="gene ID" value="KIW84_044769"/>
</dbReference>
<dbReference type="SUPFAM" id="SSF57756">
    <property type="entry name" value="Retrovirus zinc finger-like domains"/>
    <property type="match status" value="1"/>
</dbReference>
<feature type="region of interest" description="Disordered" evidence="2">
    <location>
        <begin position="126"/>
        <end position="147"/>
    </location>
</feature>